<dbReference type="EC" id="2.1.1.77" evidence="3"/>
<comment type="caution">
    <text evidence="12">The sequence shown here is derived from an EMBL/GenBank/DDBJ whole genome shotgun (WGS) entry which is preliminary data.</text>
</comment>
<dbReference type="PANTHER" id="PTHR11579:SF0">
    <property type="entry name" value="PROTEIN-L-ISOASPARTATE(D-ASPARTATE) O-METHYLTRANSFERASE"/>
    <property type="match status" value="1"/>
</dbReference>
<evidence type="ECO:0000256" key="9">
    <source>
        <dbReference type="ARBA" id="ARBA00030757"/>
    </source>
</evidence>
<evidence type="ECO:0000256" key="3">
    <source>
        <dbReference type="ARBA" id="ARBA00011890"/>
    </source>
</evidence>
<dbReference type="EMBL" id="JACJID010000011">
    <property type="protein sequence ID" value="MBA8932175.1"/>
    <property type="molecule type" value="Genomic_DNA"/>
</dbReference>
<dbReference type="Pfam" id="PF01135">
    <property type="entry name" value="PCMT"/>
    <property type="match status" value="1"/>
</dbReference>
<evidence type="ECO:0000256" key="7">
    <source>
        <dbReference type="ARBA" id="ARBA00022679"/>
    </source>
</evidence>
<comment type="subcellular location">
    <subcellularLocation>
        <location evidence="1">Cytoplasm</location>
    </subcellularLocation>
</comment>
<reference evidence="12 13" key="1">
    <citation type="submission" date="2020-08" db="EMBL/GenBank/DDBJ databases">
        <title>Genomic Encyclopedia of Archaeal and Bacterial Type Strains, Phase II (KMG-II): from individual species to whole genera.</title>
        <authorList>
            <person name="Goeker M."/>
        </authorList>
    </citation>
    <scope>NUCLEOTIDE SEQUENCE [LARGE SCALE GENOMIC DNA]</scope>
    <source>
        <strain evidence="12 13">DSM 43850</strain>
    </source>
</reference>
<dbReference type="SUPFAM" id="SSF53335">
    <property type="entry name" value="S-adenosyl-L-methionine-dependent methyltransferases"/>
    <property type="match status" value="1"/>
</dbReference>
<protein>
    <recommendedName>
        <fullName evidence="4">Protein-L-isoaspartate O-methyltransferase</fullName>
        <ecNumber evidence="3">2.1.1.77</ecNumber>
    </recommendedName>
    <alternativeName>
        <fullName evidence="11">L-isoaspartyl protein carboxyl methyltransferase</fullName>
    </alternativeName>
    <alternativeName>
        <fullName evidence="9">Protein L-isoaspartyl methyltransferase</fullName>
    </alternativeName>
    <alternativeName>
        <fullName evidence="10">Protein-beta-aspartate methyltransferase</fullName>
    </alternativeName>
</protein>
<keyword evidence="8" id="KW-0949">S-adenosyl-L-methionine</keyword>
<sequence length="385" mass="41169">MTTTEHLATALRAAGHLPDAWRDPVLAVPRHAFLPDRVWIDDNRGRPHPLSRTTDPDQWLAAAYSDIPVLTQFDDGHTAWPSAAGLVCTSSASKPTHVLAMLTALDARPGHRVLEIGTGTGYNAALLAARLGAANVTTVEIDPALAERARAALVAAGQPVTVITGDGTRGHPAGVLFDRVLSTAAVRVGALPSAWVAQTRPGGVIVTPTRTDFGGAVALVAFTVTGDGTAVGHPVGRLGFMAVRGHRTPAWSTDHLDPEDPAAEISTTTLRPWRIAETHDARWAIGTRVPDCVWEHQPPVPGRPQHQLWLLDPVGGSWALARYDSTTGPRQIRQCGPRRLWDETEAAFRQWAALGKPPLERSRLIVTRTTQTVQVEQAEATAAAS</sequence>
<dbReference type="InterPro" id="IPR000682">
    <property type="entry name" value="PCMT"/>
</dbReference>
<evidence type="ECO:0000256" key="11">
    <source>
        <dbReference type="ARBA" id="ARBA00031350"/>
    </source>
</evidence>
<dbReference type="InterPro" id="IPR029063">
    <property type="entry name" value="SAM-dependent_MTases_sf"/>
</dbReference>
<dbReference type="PANTHER" id="PTHR11579">
    <property type="entry name" value="PROTEIN-L-ISOASPARTATE O-METHYLTRANSFERASE"/>
    <property type="match status" value="1"/>
</dbReference>
<dbReference type="Gene3D" id="3.40.50.150">
    <property type="entry name" value="Vaccinia Virus protein VP39"/>
    <property type="match status" value="1"/>
</dbReference>
<organism evidence="12 13">
    <name type="scientific">Kutzneria viridogrisea</name>
    <dbReference type="NCBI Taxonomy" id="47990"/>
    <lineage>
        <taxon>Bacteria</taxon>
        <taxon>Bacillati</taxon>
        <taxon>Actinomycetota</taxon>
        <taxon>Actinomycetes</taxon>
        <taxon>Pseudonocardiales</taxon>
        <taxon>Pseudonocardiaceae</taxon>
        <taxon>Kutzneria</taxon>
    </lineage>
</organism>
<evidence type="ECO:0000256" key="6">
    <source>
        <dbReference type="ARBA" id="ARBA00022603"/>
    </source>
</evidence>
<comment type="similarity">
    <text evidence="2">Belongs to the methyltransferase superfamily. L-isoaspartyl/D-aspartyl protein methyltransferase family.</text>
</comment>
<evidence type="ECO:0000256" key="10">
    <source>
        <dbReference type="ARBA" id="ARBA00031323"/>
    </source>
</evidence>
<dbReference type="CDD" id="cd02440">
    <property type="entry name" value="AdoMet_MTases"/>
    <property type="match status" value="1"/>
</dbReference>
<dbReference type="Proteomes" id="UP000517916">
    <property type="component" value="Unassembled WGS sequence"/>
</dbReference>
<evidence type="ECO:0000313" key="13">
    <source>
        <dbReference type="Proteomes" id="UP000517916"/>
    </source>
</evidence>
<evidence type="ECO:0000256" key="8">
    <source>
        <dbReference type="ARBA" id="ARBA00022691"/>
    </source>
</evidence>
<proteinExistence type="inferred from homology"/>
<evidence type="ECO:0000256" key="1">
    <source>
        <dbReference type="ARBA" id="ARBA00004496"/>
    </source>
</evidence>
<gene>
    <name evidence="12" type="ORF">BC739_009434</name>
</gene>
<keyword evidence="13" id="KW-1185">Reference proteome</keyword>
<evidence type="ECO:0000256" key="2">
    <source>
        <dbReference type="ARBA" id="ARBA00005369"/>
    </source>
</evidence>
<keyword evidence="6" id="KW-0489">Methyltransferase</keyword>
<evidence type="ECO:0000313" key="12">
    <source>
        <dbReference type="EMBL" id="MBA8932175.1"/>
    </source>
</evidence>
<evidence type="ECO:0000256" key="4">
    <source>
        <dbReference type="ARBA" id="ARBA00013346"/>
    </source>
</evidence>
<name>A0ABR6BZP5_9PSEU</name>
<keyword evidence="7" id="KW-0808">Transferase</keyword>
<keyword evidence="5" id="KW-0963">Cytoplasm</keyword>
<evidence type="ECO:0000256" key="5">
    <source>
        <dbReference type="ARBA" id="ARBA00022490"/>
    </source>
</evidence>
<dbReference type="RefSeq" id="WP_182840696.1">
    <property type="nucleotide sequence ID" value="NZ_BAAABQ010000083.1"/>
</dbReference>
<accession>A0ABR6BZP5</accession>